<comment type="caution">
    <text evidence="1">The sequence shown here is derived from an EMBL/GenBank/DDBJ whole genome shotgun (WGS) entry which is preliminary data.</text>
</comment>
<gene>
    <name evidence="1" type="ORF">F7725_020337</name>
</gene>
<dbReference type="Proteomes" id="UP000518266">
    <property type="component" value="Unassembled WGS sequence"/>
</dbReference>
<organism evidence="1 2">
    <name type="scientific">Dissostichus mawsoni</name>
    <name type="common">Antarctic cod</name>
    <dbReference type="NCBI Taxonomy" id="36200"/>
    <lineage>
        <taxon>Eukaryota</taxon>
        <taxon>Metazoa</taxon>
        <taxon>Chordata</taxon>
        <taxon>Craniata</taxon>
        <taxon>Vertebrata</taxon>
        <taxon>Euteleostomi</taxon>
        <taxon>Actinopterygii</taxon>
        <taxon>Neopterygii</taxon>
        <taxon>Teleostei</taxon>
        <taxon>Neoteleostei</taxon>
        <taxon>Acanthomorphata</taxon>
        <taxon>Eupercaria</taxon>
        <taxon>Perciformes</taxon>
        <taxon>Notothenioidei</taxon>
        <taxon>Nototheniidae</taxon>
        <taxon>Dissostichus</taxon>
    </lineage>
</organism>
<proteinExistence type="predicted"/>
<reference evidence="1 2" key="1">
    <citation type="submission" date="2020-03" db="EMBL/GenBank/DDBJ databases">
        <title>Dissostichus mawsoni Genome sequencing and assembly.</title>
        <authorList>
            <person name="Park H."/>
        </authorList>
    </citation>
    <scope>NUCLEOTIDE SEQUENCE [LARGE SCALE GENOMIC DNA]</scope>
    <source>
        <strain evidence="1">DM0001</strain>
        <tissue evidence="1">Muscle</tissue>
    </source>
</reference>
<evidence type="ECO:0000313" key="2">
    <source>
        <dbReference type="Proteomes" id="UP000518266"/>
    </source>
</evidence>
<dbReference type="AlphaFoldDB" id="A0A7J5YEX6"/>
<dbReference type="EMBL" id="JAAKFY010000013">
    <property type="protein sequence ID" value="KAF3847309.1"/>
    <property type="molecule type" value="Genomic_DNA"/>
</dbReference>
<accession>A0A7J5YEX6</accession>
<evidence type="ECO:0000313" key="1">
    <source>
        <dbReference type="EMBL" id="KAF3847309.1"/>
    </source>
</evidence>
<protein>
    <submittedName>
        <fullName evidence="1">Uncharacterized protein</fullName>
    </submittedName>
</protein>
<sequence>MNLFQTLQEDGHFTGDFLDKSLIQFCYLNLVQQPQPPSRQVEVMSESFLRHVFPQNQTKIN</sequence>
<name>A0A7J5YEX6_DISMA</name>
<keyword evidence="2" id="KW-1185">Reference proteome</keyword>